<dbReference type="AlphaFoldDB" id="A0A1W4WL47"/>
<feature type="region of interest" description="Disordered" evidence="1">
    <location>
        <begin position="73"/>
        <end position="108"/>
    </location>
</feature>
<organism evidence="2 3">
    <name type="scientific">Agrilus planipennis</name>
    <name type="common">Emerald ash borer</name>
    <name type="synonym">Agrilus marcopoli</name>
    <dbReference type="NCBI Taxonomy" id="224129"/>
    <lineage>
        <taxon>Eukaryota</taxon>
        <taxon>Metazoa</taxon>
        <taxon>Ecdysozoa</taxon>
        <taxon>Arthropoda</taxon>
        <taxon>Hexapoda</taxon>
        <taxon>Insecta</taxon>
        <taxon>Pterygota</taxon>
        <taxon>Neoptera</taxon>
        <taxon>Endopterygota</taxon>
        <taxon>Coleoptera</taxon>
        <taxon>Polyphaga</taxon>
        <taxon>Elateriformia</taxon>
        <taxon>Buprestoidea</taxon>
        <taxon>Buprestidae</taxon>
        <taxon>Agrilinae</taxon>
        <taxon>Agrilus</taxon>
    </lineage>
</organism>
<feature type="region of interest" description="Disordered" evidence="1">
    <location>
        <begin position="1"/>
        <end position="47"/>
    </location>
</feature>
<feature type="compositionally biased region" description="Basic and acidic residues" evidence="1">
    <location>
        <begin position="78"/>
        <end position="94"/>
    </location>
</feature>
<keyword evidence="2" id="KW-1185">Reference proteome</keyword>
<dbReference type="GeneID" id="108733968"/>
<reference evidence="3" key="1">
    <citation type="submission" date="2025-08" db="UniProtKB">
        <authorList>
            <consortium name="RefSeq"/>
        </authorList>
    </citation>
    <scope>IDENTIFICATION</scope>
    <source>
        <tissue evidence="3">Entire body</tissue>
    </source>
</reference>
<dbReference type="Proteomes" id="UP000192223">
    <property type="component" value="Unplaced"/>
</dbReference>
<feature type="compositionally biased region" description="Polar residues" evidence="1">
    <location>
        <begin position="29"/>
        <end position="43"/>
    </location>
</feature>
<gene>
    <name evidence="3" type="primary">LOC108733968</name>
</gene>
<dbReference type="STRING" id="224129.A0A1W4WL47"/>
<name>A0A1W4WL47_AGRPL</name>
<evidence type="ECO:0000313" key="3">
    <source>
        <dbReference type="RefSeq" id="XP_018320843.1"/>
    </source>
</evidence>
<evidence type="ECO:0000313" key="2">
    <source>
        <dbReference type="Proteomes" id="UP000192223"/>
    </source>
</evidence>
<dbReference type="KEGG" id="apln:108733968"/>
<dbReference type="InParanoid" id="A0A1W4WL47"/>
<proteinExistence type="predicted"/>
<dbReference type="OrthoDB" id="10061064at2759"/>
<protein>
    <submittedName>
        <fullName evidence="3">Uncharacterized protein LOC108733968</fullName>
    </submittedName>
</protein>
<accession>A0A1W4WL47</accession>
<evidence type="ECO:0000256" key="1">
    <source>
        <dbReference type="SAM" id="MobiDB-lite"/>
    </source>
</evidence>
<sequence>MDLPDENEENIPRRSSRRSALTEIPPEQVVSTTPNILDSSETPVPSPDELVIVQRGRRRKPVMWSPIDYNKTDLLGPSRDRTPEKIPQRSEMSSKLRRRLVLSPDQDTSKQLERVLNMKLRSLPRYKGRETI</sequence>
<dbReference type="RefSeq" id="XP_018320843.1">
    <property type="nucleotide sequence ID" value="XM_018465341.2"/>
</dbReference>